<comment type="subcellular location">
    <subcellularLocation>
        <location evidence="11">Mitochondrion inner membrane</location>
    </subcellularLocation>
</comment>
<comment type="pathway">
    <text evidence="2 11">Porphyrin-containing compound metabolism; protoporphyrin-IX biosynthesis; protoporphyrin-IX from protoporphyrinogen-IX: step 1/1.</text>
</comment>
<dbReference type="AlphaFoldDB" id="A0A168MKA4"/>
<dbReference type="OMA" id="EHNQAVQ"/>
<dbReference type="InParanoid" id="A0A168MKA4"/>
<evidence type="ECO:0000256" key="11">
    <source>
        <dbReference type="RuleBase" id="RU367069"/>
    </source>
</evidence>
<dbReference type="PANTHER" id="PTHR42923:SF3">
    <property type="entry name" value="PROTOPORPHYRINOGEN OXIDASE"/>
    <property type="match status" value="1"/>
</dbReference>
<dbReference type="STRING" id="4829.A0A168MKA4"/>
<feature type="domain" description="Amine oxidase" evidence="12">
    <location>
        <begin position="13"/>
        <end position="486"/>
    </location>
</feature>
<dbReference type="Pfam" id="PF01593">
    <property type="entry name" value="Amino_oxidase"/>
    <property type="match status" value="1"/>
</dbReference>
<evidence type="ECO:0000256" key="6">
    <source>
        <dbReference type="ARBA" id="ARBA00022827"/>
    </source>
</evidence>
<gene>
    <name evidence="13" type="primary">ABSGL_04252.1 scaffold 5264</name>
</gene>
<dbReference type="EMBL" id="LT552303">
    <property type="protein sequence ID" value="SAL98696.1"/>
    <property type="molecule type" value="Genomic_DNA"/>
</dbReference>
<dbReference type="UniPathway" id="UPA00251">
    <property type="reaction ID" value="UER00324"/>
</dbReference>
<evidence type="ECO:0000256" key="1">
    <source>
        <dbReference type="ARBA" id="ARBA00002600"/>
    </source>
</evidence>
<evidence type="ECO:0000256" key="5">
    <source>
        <dbReference type="ARBA" id="ARBA00022630"/>
    </source>
</evidence>
<dbReference type="InterPro" id="IPR036188">
    <property type="entry name" value="FAD/NAD-bd_sf"/>
</dbReference>
<dbReference type="InterPro" id="IPR050464">
    <property type="entry name" value="Zeta_carotene_desat/Oxidored"/>
</dbReference>
<evidence type="ECO:0000256" key="4">
    <source>
        <dbReference type="ARBA" id="ARBA00012867"/>
    </source>
</evidence>
<evidence type="ECO:0000256" key="10">
    <source>
        <dbReference type="ARBA" id="ARBA00047554"/>
    </source>
</evidence>
<evidence type="ECO:0000256" key="7">
    <source>
        <dbReference type="ARBA" id="ARBA00023002"/>
    </source>
</evidence>
<dbReference type="InterPro" id="IPR002937">
    <property type="entry name" value="Amino_oxidase"/>
</dbReference>
<evidence type="ECO:0000256" key="3">
    <source>
        <dbReference type="ARBA" id="ARBA00010551"/>
    </source>
</evidence>
<keyword evidence="8 11" id="KW-0350">Heme biosynthesis</keyword>
<dbReference type="SUPFAM" id="SSF54373">
    <property type="entry name" value="FAD-linked reductases, C-terminal domain"/>
    <property type="match status" value="1"/>
</dbReference>
<dbReference type="GO" id="GO:0006782">
    <property type="term" value="P:protoporphyrinogen IX biosynthetic process"/>
    <property type="evidence" value="ECO:0007669"/>
    <property type="project" value="UniProtKB-UniRule"/>
</dbReference>
<evidence type="ECO:0000256" key="2">
    <source>
        <dbReference type="ARBA" id="ARBA00005073"/>
    </source>
</evidence>
<keyword evidence="9 11" id="KW-0627">Porphyrin biosynthesis</keyword>
<protein>
    <recommendedName>
        <fullName evidence="4 11">Protoporphyrinogen oxidase</fullName>
        <ecNumber evidence="4 11">1.3.3.4</ecNumber>
    </recommendedName>
</protein>
<dbReference type="SUPFAM" id="SSF51905">
    <property type="entry name" value="FAD/NAD(P)-binding domain"/>
    <property type="match status" value="1"/>
</dbReference>
<evidence type="ECO:0000256" key="9">
    <source>
        <dbReference type="ARBA" id="ARBA00023244"/>
    </source>
</evidence>
<comment type="function">
    <text evidence="1 11">Catalyzes the 6-electron oxidation of protoporphyrinogen-IX to form protoporphyrin-IX.</text>
</comment>
<evidence type="ECO:0000256" key="8">
    <source>
        <dbReference type="ARBA" id="ARBA00023133"/>
    </source>
</evidence>
<comment type="similarity">
    <text evidence="3 11">Belongs to the protoporphyrinogen/coproporphyrinogen oxidase family. Protoporphyrinogen oxidase subfamily.</text>
</comment>
<keyword evidence="6 11" id="KW-0274">FAD</keyword>
<sequence length="516" mass="56202">MAPPVVTILGGGISGLSAAYYLSRLAPQLRIRLLEASDRVGGWIKSELVNDNVLFEAGPRTLRPQGVGGALLLEMFKDLDLDRHVLTVPKSHPSAQHRYIEYQGQINQLPSGLPDLVNNRPPILDSVIGSILKEPFKKRPETAVGDETIYDFINRRFNQHVALNLIGAVTHGIYAGDCKTLSVQSTFPLLAACEDRYGSVVKGMMKGGVPLDTEKEQQLARQCQSKNPEWQQEMQGVSVVGLSAGLESLPKALRHYLTNQPNVDLLTDHSVDRLELSSPTSTTIFTNQGQYQSDHIIATLPSRTLASILPTDTSLPHLDHNPSVDVAVVNLAYRRTECDTGLDGFGFLTPHRDAPHRNKVPGLLGVIFDSNSLGKQDEHNGIVRFTAMIGGSDWDLAFDDTDDADVAPQALALAQTAMQSCLGIHASPVHSQAHILRQCLPQYTVNHRQRMRDLHVALQEQTAGRLSVAGSSYLGVSVPDCVKHSRLLVDDLVSVGALGNKSVAVTGLEKATQDLW</sequence>
<dbReference type="PANTHER" id="PTHR42923">
    <property type="entry name" value="PROTOPORPHYRINOGEN OXIDASE"/>
    <property type="match status" value="1"/>
</dbReference>
<dbReference type="InterPro" id="IPR004572">
    <property type="entry name" value="Protoporphyrinogen_oxidase"/>
</dbReference>
<keyword evidence="7 11" id="KW-0560">Oxidoreductase</keyword>
<reference evidence="13" key="1">
    <citation type="submission" date="2016-04" db="EMBL/GenBank/DDBJ databases">
        <authorList>
            <person name="Evans L.H."/>
            <person name="Alamgir A."/>
            <person name="Owens N."/>
            <person name="Weber N.D."/>
            <person name="Virtaneva K."/>
            <person name="Barbian K."/>
            <person name="Babar A."/>
            <person name="Rosenke K."/>
        </authorList>
    </citation>
    <scope>NUCLEOTIDE SEQUENCE [LARGE SCALE GENOMIC DNA]</scope>
    <source>
        <strain evidence="13">CBS 101.48</strain>
    </source>
</reference>
<keyword evidence="14" id="KW-1185">Reference proteome</keyword>
<accession>A0A168MKA4</accession>
<dbReference type="EC" id="1.3.3.4" evidence="4 11"/>
<dbReference type="NCBIfam" id="TIGR00562">
    <property type="entry name" value="proto_IX_ox"/>
    <property type="match status" value="1"/>
</dbReference>
<name>A0A168MKA4_ABSGL</name>
<organism evidence="13">
    <name type="scientific">Absidia glauca</name>
    <name type="common">Pin mould</name>
    <dbReference type="NCBI Taxonomy" id="4829"/>
    <lineage>
        <taxon>Eukaryota</taxon>
        <taxon>Fungi</taxon>
        <taxon>Fungi incertae sedis</taxon>
        <taxon>Mucoromycota</taxon>
        <taxon>Mucoromycotina</taxon>
        <taxon>Mucoromycetes</taxon>
        <taxon>Mucorales</taxon>
        <taxon>Cunninghamellaceae</taxon>
        <taxon>Absidia</taxon>
    </lineage>
</organism>
<dbReference type="GO" id="GO:0005743">
    <property type="term" value="C:mitochondrial inner membrane"/>
    <property type="evidence" value="ECO:0007669"/>
    <property type="project" value="UniProtKB-SubCell"/>
</dbReference>
<evidence type="ECO:0000313" key="14">
    <source>
        <dbReference type="Proteomes" id="UP000078561"/>
    </source>
</evidence>
<proteinExistence type="inferred from homology"/>
<dbReference type="OrthoDB" id="438553at2759"/>
<comment type="cofactor">
    <cofactor evidence="11">
        <name>FAD</name>
        <dbReference type="ChEBI" id="CHEBI:57692"/>
    </cofactor>
    <text evidence="11">Binds 1 FAD per subunit.</text>
</comment>
<keyword evidence="5 11" id="KW-0285">Flavoprotein</keyword>
<evidence type="ECO:0000313" key="13">
    <source>
        <dbReference type="EMBL" id="SAL98696.1"/>
    </source>
</evidence>
<comment type="catalytic activity">
    <reaction evidence="10 11">
        <text>protoporphyrinogen IX + 3 O2 = protoporphyrin IX + 3 H2O2</text>
        <dbReference type="Rhea" id="RHEA:25576"/>
        <dbReference type="ChEBI" id="CHEBI:15379"/>
        <dbReference type="ChEBI" id="CHEBI:16240"/>
        <dbReference type="ChEBI" id="CHEBI:57306"/>
        <dbReference type="ChEBI" id="CHEBI:57307"/>
        <dbReference type="EC" id="1.3.3.4"/>
    </reaction>
</comment>
<dbReference type="GO" id="GO:0004729">
    <property type="term" value="F:oxygen-dependent protoporphyrinogen oxidase activity"/>
    <property type="evidence" value="ECO:0007669"/>
    <property type="project" value="UniProtKB-UniRule"/>
</dbReference>
<dbReference type="FunCoup" id="A0A168MKA4">
    <property type="interactions" value="277"/>
</dbReference>
<evidence type="ECO:0000259" key="12">
    <source>
        <dbReference type="Pfam" id="PF01593"/>
    </source>
</evidence>
<dbReference type="Proteomes" id="UP000078561">
    <property type="component" value="Unassembled WGS sequence"/>
</dbReference>
<dbReference type="Gene3D" id="3.50.50.60">
    <property type="entry name" value="FAD/NAD(P)-binding domain"/>
    <property type="match status" value="1"/>
</dbReference>